<dbReference type="RefSeq" id="WP_064013931.1">
    <property type="nucleotide sequence ID" value="NZ_CP011387.1"/>
</dbReference>
<feature type="transmembrane region" description="Helical" evidence="1">
    <location>
        <begin position="39"/>
        <end position="59"/>
    </location>
</feature>
<dbReference type="AlphaFoldDB" id="A0A172T7H4"/>
<feature type="transmembrane region" description="Helical" evidence="1">
    <location>
        <begin position="281"/>
        <end position="302"/>
    </location>
</feature>
<feature type="transmembrane region" description="Helical" evidence="1">
    <location>
        <begin position="87"/>
        <end position="114"/>
    </location>
</feature>
<dbReference type="PANTHER" id="PTHR43471">
    <property type="entry name" value="ABC TRANSPORTER PERMEASE"/>
    <property type="match status" value="1"/>
</dbReference>
<dbReference type="Pfam" id="PF12679">
    <property type="entry name" value="ABC2_membrane_2"/>
    <property type="match status" value="1"/>
</dbReference>
<feature type="transmembrane region" description="Helical" evidence="1">
    <location>
        <begin position="206"/>
        <end position="228"/>
    </location>
</feature>
<gene>
    <name evidence="2" type="ORF">SU48_02835</name>
</gene>
<dbReference type="GO" id="GO:0140359">
    <property type="term" value="F:ABC-type transporter activity"/>
    <property type="evidence" value="ECO:0007669"/>
    <property type="project" value="InterPro"/>
</dbReference>
<evidence type="ECO:0000313" key="3">
    <source>
        <dbReference type="Proteomes" id="UP000077363"/>
    </source>
</evidence>
<dbReference type="GO" id="GO:0005886">
    <property type="term" value="C:plasma membrane"/>
    <property type="evidence" value="ECO:0007669"/>
    <property type="project" value="UniProtKB-SubCell"/>
</dbReference>
<dbReference type="EMBL" id="CP011387">
    <property type="protein sequence ID" value="ANE42876.1"/>
    <property type="molecule type" value="Genomic_DNA"/>
</dbReference>
<keyword evidence="3" id="KW-1185">Reference proteome</keyword>
<evidence type="ECO:0000256" key="1">
    <source>
        <dbReference type="SAM" id="Phobius"/>
    </source>
</evidence>
<dbReference type="KEGG" id="dpu:SU48_02835"/>
<dbReference type="STRING" id="1182568.SU48_02835"/>
<evidence type="ECO:0000313" key="2">
    <source>
        <dbReference type="EMBL" id="ANE42876.1"/>
    </source>
</evidence>
<dbReference type="OrthoDB" id="5146022at2"/>
<organism evidence="2 3">
    <name type="scientific">Deinococcus puniceus</name>
    <dbReference type="NCBI Taxonomy" id="1182568"/>
    <lineage>
        <taxon>Bacteria</taxon>
        <taxon>Thermotogati</taxon>
        <taxon>Deinococcota</taxon>
        <taxon>Deinococci</taxon>
        <taxon>Deinococcales</taxon>
        <taxon>Deinococcaceae</taxon>
        <taxon>Deinococcus</taxon>
    </lineage>
</organism>
<keyword evidence="1" id="KW-0472">Membrane</keyword>
<feature type="transmembrane region" description="Helical" evidence="1">
    <location>
        <begin position="178"/>
        <end position="199"/>
    </location>
</feature>
<reference evidence="2 3" key="1">
    <citation type="submission" date="2015-01" db="EMBL/GenBank/DDBJ databases">
        <title>Deinococcus puniceus/DY1/ whole genome sequencing.</title>
        <authorList>
            <person name="Kim M.K."/>
            <person name="Srinivasan S."/>
            <person name="Lee J.-J."/>
        </authorList>
    </citation>
    <scope>NUCLEOTIDE SEQUENCE [LARGE SCALE GENOMIC DNA]</scope>
    <source>
        <strain evidence="2 3">DY1</strain>
    </source>
</reference>
<dbReference type="PATRIC" id="fig|1182568.3.peg.593"/>
<protein>
    <submittedName>
        <fullName evidence="2">ABC transporter permease</fullName>
    </submittedName>
</protein>
<name>A0A172T7H4_9DEIO</name>
<feature type="transmembrane region" description="Helical" evidence="1">
    <location>
        <begin position="135"/>
        <end position="166"/>
    </location>
</feature>
<keyword evidence="1" id="KW-1133">Transmembrane helix</keyword>
<dbReference type="Proteomes" id="UP000077363">
    <property type="component" value="Chromosome"/>
</dbReference>
<proteinExistence type="predicted"/>
<accession>A0A172T7H4</accession>
<sequence>MSEATRSETTLSAPHTPSFWRNTLLIAELSLREAVRKRLVIVLLVLTGAFVGFYLYGIFRLEGTLDQRAIDAGLEGRSISGLANAPIVYASAFGMYLVFFLGSLMAVLSTVGAVSGDVENGVMQSVIARPITRAALVLGRWLGFTIVNVSYIALISTALLTGIYLITGFLPPAPLPAVGLILLAIVVITGLTVLGSTLFSTLANGIGVFVLYGVGFAGGILSTIGSFADSPTLVTLGRVANYVMPTNALWLGASYHLQNESVLQLGEMARGANPIFGNAPIATGLVLWASALAVLAVLAAMWRFSRKDL</sequence>
<keyword evidence="1" id="KW-0812">Transmembrane</keyword>